<feature type="transmembrane region" description="Helical" evidence="1">
    <location>
        <begin position="113"/>
        <end position="131"/>
    </location>
</feature>
<keyword evidence="1" id="KW-0812">Transmembrane</keyword>
<sequence length="132" mass="15152">MSSVSRVMYFLGILLFLMGIYGLLRITHVTYRGVPYPSAGVMPSNLLFSGPLYTSYGRESDCDPYPMTYYAEDNKTPRDATGEEKTLEQRMQERCVQGFNEERAKTRQYDKNLSAFLVFVGVGLIFSRRFVE</sequence>
<gene>
    <name evidence="2" type="ORF">A3F61_03265</name>
</gene>
<keyword evidence="1" id="KW-0472">Membrane</keyword>
<protein>
    <recommendedName>
        <fullName evidence="4">Transmembrane protein</fullName>
    </recommendedName>
</protein>
<comment type="caution">
    <text evidence="2">The sequence shown here is derived from an EMBL/GenBank/DDBJ whole genome shotgun (WGS) entry which is preliminary data.</text>
</comment>
<name>A0A1G1V9K3_9BACT</name>
<accession>A0A1G1V9K3</accession>
<dbReference type="Proteomes" id="UP000178272">
    <property type="component" value="Unassembled WGS sequence"/>
</dbReference>
<feature type="transmembrane region" description="Helical" evidence="1">
    <location>
        <begin position="6"/>
        <end position="24"/>
    </location>
</feature>
<reference evidence="2 3" key="1">
    <citation type="journal article" date="2016" name="Nat. Commun.">
        <title>Thousands of microbial genomes shed light on interconnected biogeochemical processes in an aquifer system.</title>
        <authorList>
            <person name="Anantharaman K."/>
            <person name="Brown C.T."/>
            <person name="Hug L.A."/>
            <person name="Sharon I."/>
            <person name="Castelle C.J."/>
            <person name="Probst A.J."/>
            <person name="Thomas B.C."/>
            <person name="Singh A."/>
            <person name="Wilkins M.J."/>
            <person name="Karaoz U."/>
            <person name="Brodie E.L."/>
            <person name="Williams K.H."/>
            <person name="Hubbard S.S."/>
            <person name="Banfield J.F."/>
        </authorList>
    </citation>
    <scope>NUCLEOTIDE SEQUENCE [LARGE SCALE GENOMIC DNA]</scope>
</reference>
<dbReference type="AlphaFoldDB" id="A0A1G1V9K3"/>
<keyword evidence="1" id="KW-1133">Transmembrane helix</keyword>
<evidence type="ECO:0000313" key="2">
    <source>
        <dbReference type="EMBL" id="OGY12033.1"/>
    </source>
</evidence>
<evidence type="ECO:0000313" key="3">
    <source>
        <dbReference type="Proteomes" id="UP000178272"/>
    </source>
</evidence>
<dbReference type="STRING" id="1797517.A3F61_03265"/>
<organism evidence="2 3">
    <name type="scientific">Candidatus Blackburnbacteria bacterium RIFCSPHIGHO2_12_FULL_41_13b</name>
    <dbReference type="NCBI Taxonomy" id="1797517"/>
    <lineage>
        <taxon>Bacteria</taxon>
        <taxon>Candidatus Blackburniibacteriota</taxon>
    </lineage>
</organism>
<evidence type="ECO:0008006" key="4">
    <source>
        <dbReference type="Google" id="ProtNLM"/>
    </source>
</evidence>
<evidence type="ECO:0000256" key="1">
    <source>
        <dbReference type="SAM" id="Phobius"/>
    </source>
</evidence>
<proteinExistence type="predicted"/>
<dbReference type="EMBL" id="MHCA01000027">
    <property type="protein sequence ID" value="OGY12033.1"/>
    <property type="molecule type" value="Genomic_DNA"/>
</dbReference>